<dbReference type="OrthoDB" id="2437154at2"/>
<evidence type="ECO:0000313" key="3">
    <source>
        <dbReference type="Proteomes" id="UP000180098"/>
    </source>
</evidence>
<keyword evidence="3" id="KW-1185">Reference proteome</keyword>
<reference evidence="2 3" key="1">
    <citation type="submission" date="2016-10" db="EMBL/GenBank/DDBJ databases">
        <title>Draft genome sequences of four alkaliphilic bacteria belonging to the Anaerobacillus genus.</title>
        <authorList>
            <person name="Bassil N.M."/>
            <person name="Lloyd J.R."/>
        </authorList>
    </citation>
    <scope>NUCLEOTIDE SEQUENCE [LARGE SCALE GENOMIC DNA]</scope>
    <source>
        <strain evidence="2 3">DSM 15340</strain>
    </source>
</reference>
<keyword evidence="1" id="KW-0812">Transmembrane</keyword>
<dbReference type="RefSeq" id="WP_071313003.1">
    <property type="nucleotide sequence ID" value="NZ_MLQQ01000015.1"/>
</dbReference>
<dbReference type="EMBL" id="MLQQ01000015">
    <property type="protein sequence ID" value="OIJ13525.1"/>
    <property type="molecule type" value="Genomic_DNA"/>
</dbReference>
<organism evidence="2 3">
    <name type="scientific">Anaerobacillus arseniciselenatis</name>
    <dbReference type="NCBI Taxonomy" id="85682"/>
    <lineage>
        <taxon>Bacteria</taxon>
        <taxon>Bacillati</taxon>
        <taxon>Bacillota</taxon>
        <taxon>Bacilli</taxon>
        <taxon>Bacillales</taxon>
        <taxon>Bacillaceae</taxon>
        <taxon>Anaerobacillus</taxon>
    </lineage>
</organism>
<proteinExistence type="predicted"/>
<keyword evidence="1" id="KW-1133">Transmembrane helix</keyword>
<sequence>MLEKIKTNKFKLIAGILVVLIALFTLKLFNDYRERNLADLINVNSSDFVNMRIVTPEGNMWTEEIQHVDELLQVFNQYQVKRISQNEFQNQHNDKKIYTTFEMRIQKNSGAIILDVFETDFIWLNLNFYKVLNGPIEEERLRTYLENHGS</sequence>
<evidence type="ECO:0000256" key="1">
    <source>
        <dbReference type="SAM" id="Phobius"/>
    </source>
</evidence>
<feature type="transmembrane region" description="Helical" evidence="1">
    <location>
        <begin position="12"/>
        <end position="29"/>
    </location>
</feature>
<dbReference type="Proteomes" id="UP000180098">
    <property type="component" value="Unassembled WGS sequence"/>
</dbReference>
<accession>A0A1S2LQ48</accession>
<evidence type="ECO:0000313" key="2">
    <source>
        <dbReference type="EMBL" id="OIJ13525.1"/>
    </source>
</evidence>
<keyword evidence="1" id="KW-0472">Membrane</keyword>
<dbReference type="AlphaFoldDB" id="A0A1S2LQ48"/>
<name>A0A1S2LQ48_9BACI</name>
<comment type="caution">
    <text evidence="2">The sequence shown here is derived from an EMBL/GenBank/DDBJ whole genome shotgun (WGS) entry which is preliminary data.</text>
</comment>
<gene>
    <name evidence="2" type="ORF">BKP35_08925</name>
</gene>
<protein>
    <submittedName>
        <fullName evidence="2">Uncharacterized protein</fullName>
    </submittedName>
</protein>